<dbReference type="SMART" id="SM00897">
    <property type="entry name" value="FIST"/>
    <property type="match status" value="1"/>
</dbReference>
<evidence type="ECO:0008006" key="5">
    <source>
        <dbReference type="Google" id="ProtNLM"/>
    </source>
</evidence>
<dbReference type="Pfam" id="PF10442">
    <property type="entry name" value="FIST_C"/>
    <property type="match status" value="1"/>
</dbReference>
<dbReference type="PANTHER" id="PTHR40252:SF2">
    <property type="entry name" value="BLR0328 PROTEIN"/>
    <property type="match status" value="1"/>
</dbReference>
<name>A0ABM7T373_9CLOT</name>
<evidence type="ECO:0000313" key="4">
    <source>
        <dbReference type="Proteomes" id="UP000824633"/>
    </source>
</evidence>
<gene>
    <name evidence="3" type="ORF">psyc5s11_24120</name>
</gene>
<dbReference type="Proteomes" id="UP000824633">
    <property type="component" value="Chromosome"/>
</dbReference>
<reference evidence="4" key="1">
    <citation type="submission" date="2021-07" db="EMBL/GenBank/DDBJ databases">
        <title>Complete genome sequencing of a Clostridium isolate.</title>
        <authorList>
            <person name="Ueki A."/>
            <person name="Tonouchi A."/>
        </authorList>
    </citation>
    <scope>NUCLEOTIDE SEQUENCE [LARGE SCALE GENOMIC DNA]</scope>
    <source>
        <strain evidence="4">C5S11</strain>
    </source>
</reference>
<protein>
    <recommendedName>
        <fullName evidence="5">FIST N domain protein</fullName>
    </recommendedName>
</protein>
<evidence type="ECO:0000313" key="3">
    <source>
        <dbReference type="EMBL" id="BCZ46345.1"/>
    </source>
</evidence>
<keyword evidence="4" id="KW-1185">Reference proteome</keyword>
<sequence length="343" mass="38840">MKALVFSNAQDASNFTKANINKGFVLFSNIEKVLEMSKLVSSNVTLCSTAGEYSAEGYKNGIISGFEYELSDAEVVEILYPPIKSINNLKESYKKVQNNKNAFALLLCDGLTGMEESIITTFYFIEDNFKIIGGSAGDNLKFKETFIFIGSKRVHSAVLFFNMKTRTSIIKENIYVPSGERLLVTEADVINRTVKKFNNIPASTEYAKRLNISETDLPNHFMNNPLGKIYKDEIFIASPMKVNPDKSITFYCQLIPNTFVEVLKPVDPIIEIKNTIRSMPFKPTFVFSVHCILRSLKFQQDNLWKSIDKELISFCSNISGFVSYGEQFYKNHANQTMVLLIVE</sequence>
<feature type="domain" description="FIST" evidence="1">
    <location>
        <begin position="19"/>
        <end position="201"/>
    </location>
</feature>
<dbReference type="EMBL" id="AP024849">
    <property type="protein sequence ID" value="BCZ46345.1"/>
    <property type="molecule type" value="Genomic_DNA"/>
</dbReference>
<accession>A0ABM7T373</accession>
<feature type="domain" description="FIST C-domain" evidence="2">
    <location>
        <begin position="202"/>
        <end position="330"/>
    </location>
</feature>
<evidence type="ECO:0000259" key="1">
    <source>
        <dbReference type="SMART" id="SM00897"/>
    </source>
</evidence>
<organism evidence="3 4">
    <name type="scientific">Clostridium gelidum</name>
    <dbReference type="NCBI Taxonomy" id="704125"/>
    <lineage>
        <taxon>Bacteria</taxon>
        <taxon>Bacillati</taxon>
        <taxon>Bacillota</taxon>
        <taxon>Clostridia</taxon>
        <taxon>Eubacteriales</taxon>
        <taxon>Clostridiaceae</taxon>
        <taxon>Clostridium</taxon>
    </lineage>
</organism>
<dbReference type="PANTHER" id="PTHR40252">
    <property type="entry name" value="BLR0328 PROTEIN"/>
    <property type="match status" value="1"/>
</dbReference>
<dbReference type="Pfam" id="PF08495">
    <property type="entry name" value="FIST"/>
    <property type="match status" value="1"/>
</dbReference>
<dbReference type="InterPro" id="IPR019494">
    <property type="entry name" value="FIST_C"/>
</dbReference>
<proteinExistence type="predicted"/>
<dbReference type="InterPro" id="IPR013702">
    <property type="entry name" value="FIST_domain_N"/>
</dbReference>
<evidence type="ECO:0000259" key="2">
    <source>
        <dbReference type="SMART" id="SM01204"/>
    </source>
</evidence>
<dbReference type="SMART" id="SM01204">
    <property type="entry name" value="FIST_C"/>
    <property type="match status" value="1"/>
</dbReference>
<dbReference type="RefSeq" id="WP_224037841.1">
    <property type="nucleotide sequence ID" value="NZ_AP024849.1"/>
</dbReference>